<organism evidence="1 2">
    <name type="scientific">Gigaspora rosea</name>
    <dbReference type="NCBI Taxonomy" id="44941"/>
    <lineage>
        <taxon>Eukaryota</taxon>
        <taxon>Fungi</taxon>
        <taxon>Fungi incertae sedis</taxon>
        <taxon>Mucoromycota</taxon>
        <taxon>Glomeromycotina</taxon>
        <taxon>Glomeromycetes</taxon>
        <taxon>Diversisporales</taxon>
        <taxon>Gigasporaceae</taxon>
        <taxon>Gigaspora</taxon>
    </lineage>
</organism>
<evidence type="ECO:0000313" key="1">
    <source>
        <dbReference type="EMBL" id="RIB08087.1"/>
    </source>
</evidence>
<keyword evidence="2" id="KW-1185">Reference proteome</keyword>
<dbReference type="EMBL" id="QKWP01001555">
    <property type="protein sequence ID" value="RIB08087.1"/>
    <property type="molecule type" value="Genomic_DNA"/>
</dbReference>
<sequence>MKMNSLDNIQKNDDEFLEKDSLNNVQKMALQGTLHSQPQGGERYPESLDVKDLKRKRIPFNKLDNILKNDDKFLENLDFTSDKKEKRTKDKTELEILSKIPPSIRYSKLDKSTTFTSSRSACTPFEYKVGPSNEEDKTTLLVTLIYVGRFLLTIEVKTRFKYNNEESLDERYEKDLKKKTVK</sequence>
<dbReference type="AlphaFoldDB" id="A0A397UG86"/>
<evidence type="ECO:0000313" key="2">
    <source>
        <dbReference type="Proteomes" id="UP000266673"/>
    </source>
</evidence>
<dbReference type="Proteomes" id="UP000266673">
    <property type="component" value="Unassembled WGS sequence"/>
</dbReference>
<name>A0A397UG86_9GLOM</name>
<protein>
    <submittedName>
        <fullName evidence="1">Uncharacterized protein</fullName>
    </submittedName>
</protein>
<gene>
    <name evidence="1" type="ORF">C2G38_2212545</name>
</gene>
<comment type="caution">
    <text evidence="1">The sequence shown here is derived from an EMBL/GenBank/DDBJ whole genome shotgun (WGS) entry which is preliminary data.</text>
</comment>
<accession>A0A397UG86</accession>
<reference evidence="1 2" key="1">
    <citation type="submission" date="2018-06" db="EMBL/GenBank/DDBJ databases">
        <title>Comparative genomics reveals the genomic features of Rhizophagus irregularis, R. cerebriforme, R. diaphanum and Gigaspora rosea, and their symbiotic lifestyle signature.</title>
        <authorList>
            <person name="Morin E."/>
            <person name="San Clemente H."/>
            <person name="Chen E.C.H."/>
            <person name="De La Providencia I."/>
            <person name="Hainaut M."/>
            <person name="Kuo A."/>
            <person name="Kohler A."/>
            <person name="Murat C."/>
            <person name="Tang N."/>
            <person name="Roy S."/>
            <person name="Loubradou J."/>
            <person name="Henrissat B."/>
            <person name="Grigoriev I.V."/>
            <person name="Corradi N."/>
            <person name="Roux C."/>
            <person name="Martin F.M."/>
        </authorList>
    </citation>
    <scope>NUCLEOTIDE SEQUENCE [LARGE SCALE GENOMIC DNA]</scope>
    <source>
        <strain evidence="1 2">DAOM 194757</strain>
    </source>
</reference>
<proteinExistence type="predicted"/>